<dbReference type="EMBL" id="JAOCKX010000088">
    <property type="protein sequence ID" value="MDH2135124.1"/>
    <property type="molecule type" value="Genomic_DNA"/>
</dbReference>
<evidence type="ECO:0000313" key="2">
    <source>
        <dbReference type="Proteomes" id="UP001162318"/>
    </source>
</evidence>
<comment type="caution">
    <text evidence="1">The sequence shown here is derived from an EMBL/GenBank/DDBJ whole genome shotgun (WGS) entry which is preliminary data.</text>
</comment>
<organism evidence="1 2">
    <name type="scientific">Sphingobium yanoikuyae</name>
    <name type="common">Sphingomonas yanoikuyae</name>
    <dbReference type="NCBI Taxonomy" id="13690"/>
    <lineage>
        <taxon>Bacteria</taxon>
        <taxon>Pseudomonadati</taxon>
        <taxon>Pseudomonadota</taxon>
        <taxon>Alphaproteobacteria</taxon>
        <taxon>Sphingomonadales</taxon>
        <taxon>Sphingomonadaceae</taxon>
        <taxon>Sphingobium</taxon>
    </lineage>
</organism>
<reference evidence="1" key="1">
    <citation type="submission" date="2022-09" db="EMBL/GenBank/DDBJ databases">
        <title>Intensive care unit water sources are persistently colonized with multi-drug resistant bacteria and are the site of extensive horizontal gene transfer of antibiotic resistance genes.</title>
        <authorList>
            <person name="Diorio-Toth L."/>
        </authorList>
    </citation>
    <scope>NUCLEOTIDE SEQUENCE</scope>
    <source>
        <strain evidence="1">GD03659</strain>
    </source>
</reference>
<dbReference type="Proteomes" id="UP001162318">
    <property type="component" value="Unassembled WGS sequence"/>
</dbReference>
<name>A0AA42X488_SPHYA</name>
<sequence>MIVSMFGTHMVTKGEKAGEIVPGFRPYRARCGWGEFVDMLRTASKVETDPADKVRTYAISMAEFEEGRNRGNDFALGADWVGLDIDNKDGTDPDAWTVDGLAEWLDGEGVTYVIYTTASSRVGRECMRLLMPLSERVGPLEWTTFWIGCNEWLRGKVDQQTKDIARLFFEPRKWIGADNRFIASPERRPLDVDAVFALVPPAPVKVAATSVDVASARARMADKMLVEGDLACLETSPIIPAGAVEKALMAPKGGRLWRFLCACSARAIRKNIAVTA</sequence>
<evidence type="ECO:0000313" key="1">
    <source>
        <dbReference type="EMBL" id="MDH2135124.1"/>
    </source>
</evidence>
<gene>
    <name evidence="1" type="ORF">N5J77_28765</name>
</gene>
<proteinExistence type="predicted"/>
<protein>
    <submittedName>
        <fullName evidence="1">Uncharacterized protein</fullName>
    </submittedName>
</protein>
<accession>A0AA42X488</accession>
<dbReference type="AlphaFoldDB" id="A0AA42X488"/>
<dbReference type="RefSeq" id="WP_279776395.1">
    <property type="nucleotide sequence ID" value="NZ_JAOCKX010000088.1"/>
</dbReference>